<reference evidence="6" key="2">
    <citation type="submission" date="2018-05" db="EMBL/GenBank/DDBJ databases">
        <title>OmerRS3 (Oryza meridionalis Reference Sequence Version 3).</title>
        <authorList>
            <person name="Zhang J."/>
            <person name="Kudrna D."/>
            <person name="Lee S."/>
            <person name="Talag J."/>
            <person name="Welchert J."/>
            <person name="Wing R.A."/>
        </authorList>
    </citation>
    <scope>NUCLEOTIDE SEQUENCE [LARGE SCALE GENOMIC DNA]</scope>
    <source>
        <strain evidence="6">cv. OR44</strain>
    </source>
</reference>
<evidence type="ECO:0000256" key="2">
    <source>
        <dbReference type="ARBA" id="ARBA00012254"/>
    </source>
</evidence>
<dbReference type="PANTHER" id="PTHR43369:SF2">
    <property type="entry name" value="PHOSPHORIBOSYLGLYCINAMIDE FORMYLTRANSFERASE"/>
    <property type="match status" value="1"/>
</dbReference>
<feature type="domain" description="Formyl transferase N-terminal" evidence="5">
    <location>
        <begin position="35"/>
        <end position="122"/>
    </location>
</feature>
<dbReference type="Pfam" id="PF00551">
    <property type="entry name" value="Formyl_trans_N"/>
    <property type="match status" value="1"/>
</dbReference>
<dbReference type="GO" id="GO:0004644">
    <property type="term" value="F:phosphoribosylglycinamide formyltransferase activity"/>
    <property type="evidence" value="ECO:0007669"/>
    <property type="project" value="UniProtKB-EC"/>
</dbReference>
<dbReference type="GO" id="GO:0006189">
    <property type="term" value="P:'de novo' IMP biosynthetic process"/>
    <property type="evidence" value="ECO:0007669"/>
    <property type="project" value="TreeGrafter"/>
</dbReference>
<evidence type="ECO:0000256" key="3">
    <source>
        <dbReference type="ARBA" id="ARBA00022679"/>
    </source>
</evidence>
<dbReference type="STRING" id="40149.A0A0E0E295"/>
<dbReference type="Gramene" id="OMERI06G17160.1">
    <property type="protein sequence ID" value="OMERI06G17160.1"/>
    <property type="gene ID" value="OMERI06G17160"/>
</dbReference>
<comment type="pathway">
    <text evidence="1">Purine metabolism; IMP biosynthesis via de novo pathway; N(2)-formyl-N(1)-(5-phospho-D-ribosyl)glycinamide from N(1)-(5-phospho-D-ribosyl)glycinamide (10-formyl THF route): step 1/1.</text>
</comment>
<proteinExistence type="predicted"/>
<evidence type="ECO:0000313" key="6">
    <source>
        <dbReference type="EnsemblPlants" id="OMERI06G17160.1"/>
    </source>
</evidence>
<keyword evidence="3" id="KW-0808">Transferase</keyword>
<sequence length="161" mass="17541">MSRVDPSRAIPVDMAMEWIPTAPTPRSEAALAGELQGAKHARCSGILVVVFPNSKSALKGLSTDELLHTLRELRDDFILLAGYLKLIPVELVQVYPRSILNIHSSLLPAFGSKGYYGLKSIKFMLTQLLPCVMTELCGGKMVSHLSEAGQTLISTPKYLST</sequence>
<dbReference type="InterPro" id="IPR036477">
    <property type="entry name" value="Formyl_transf_N_sf"/>
</dbReference>
<protein>
    <recommendedName>
        <fullName evidence="2">phosphoribosylglycinamide formyltransferase 1</fullName>
        <ecNumber evidence="2">2.1.2.2</ecNumber>
    </recommendedName>
</protein>
<dbReference type="EC" id="2.1.2.2" evidence="2"/>
<reference evidence="6" key="1">
    <citation type="submission" date="2015-04" db="UniProtKB">
        <authorList>
            <consortium name="EnsemblPlants"/>
        </authorList>
    </citation>
    <scope>IDENTIFICATION</scope>
</reference>
<name>A0A0E0E295_9ORYZ</name>
<evidence type="ECO:0000259" key="5">
    <source>
        <dbReference type="Pfam" id="PF00551"/>
    </source>
</evidence>
<organism evidence="6">
    <name type="scientific">Oryza meridionalis</name>
    <dbReference type="NCBI Taxonomy" id="40149"/>
    <lineage>
        <taxon>Eukaryota</taxon>
        <taxon>Viridiplantae</taxon>
        <taxon>Streptophyta</taxon>
        <taxon>Embryophyta</taxon>
        <taxon>Tracheophyta</taxon>
        <taxon>Spermatophyta</taxon>
        <taxon>Magnoliopsida</taxon>
        <taxon>Liliopsida</taxon>
        <taxon>Poales</taxon>
        <taxon>Poaceae</taxon>
        <taxon>BOP clade</taxon>
        <taxon>Oryzoideae</taxon>
        <taxon>Oryzeae</taxon>
        <taxon>Oryzinae</taxon>
        <taxon>Oryza</taxon>
    </lineage>
</organism>
<dbReference type="HOGENOM" id="CLU_1646392_0_0_1"/>
<evidence type="ECO:0000256" key="4">
    <source>
        <dbReference type="ARBA" id="ARBA00022755"/>
    </source>
</evidence>
<dbReference type="Gene3D" id="3.40.50.170">
    <property type="entry name" value="Formyl transferase, N-terminal domain"/>
    <property type="match status" value="1"/>
</dbReference>
<dbReference type="AlphaFoldDB" id="A0A0E0E295"/>
<evidence type="ECO:0000313" key="7">
    <source>
        <dbReference type="Proteomes" id="UP000008021"/>
    </source>
</evidence>
<dbReference type="EnsemblPlants" id="OMERI06G17160.1">
    <property type="protein sequence ID" value="OMERI06G17160.1"/>
    <property type="gene ID" value="OMERI06G17160"/>
</dbReference>
<dbReference type="SUPFAM" id="SSF53328">
    <property type="entry name" value="Formyltransferase"/>
    <property type="match status" value="1"/>
</dbReference>
<dbReference type="GO" id="GO:0009507">
    <property type="term" value="C:chloroplast"/>
    <property type="evidence" value="ECO:0007669"/>
    <property type="project" value="TreeGrafter"/>
</dbReference>
<keyword evidence="4" id="KW-0658">Purine biosynthesis</keyword>
<accession>A0A0E0E295</accession>
<evidence type="ECO:0000256" key="1">
    <source>
        <dbReference type="ARBA" id="ARBA00005054"/>
    </source>
</evidence>
<keyword evidence="7" id="KW-1185">Reference proteome</keyword>
<dbReference type="InterPro" id="IPR002376">
    <property type="entry name" value="Formyl_transf_N"/>
</dbReference>
<dbReference type="Proteomes" id="UP000008021">
    <property type="component" value="Chromosome 6"/>
</dbReference>
<dbReference type="PANTHER" id="PTHR43369">
    <property type="entry name" value="PHOSPHORIBOSYLGLYCINAMIDE FORMYLTRANSFERASE"/>
    <property type="match status" value="1"/>
</dbReference>